<evidence type="ECO:0000313" key="1">
    <source>
        <dbReference type="EMBL" id="KYD07581.1"/>
    </source>
</evidence>
<reference evidence="1 2" key="1">
    <citation type="submission" date="2016-01" db="EMBL/GenBank/DDBJ databases">
        <title>Draft Genome Sequences of Seven Thermophilic Sporeformers Isolated from Foods.</title>
        <authorList>
            <person name="Berendsen E.M."/>
            <person name="Wells-Bennik M.H."/>
            <person name="Krawcyk A.O."/>
            <person name="De Jong A."/>
            <person name="Holsappel S."/>
            <person name="Eijlander R.T."/>
            <person name="Kuipers O.P."/>
        </authorList>
    </citation>
    <scope>NUCLEOTIDE SEQUENCE [LARGE SCALE GENOMIC DNA]</scope>
    <source>
        <strain evidence="1 2">B4135</strain>
    </source>
</reference>
<organism evidence="1 2">
    <name type="scientific">Caldibacillus debilis</name>
    <dbReference type="NCBI Taxonomy" id="301148"/>
    <lineage>
        <taxon>Bacteria</taxon>
        <taxon>Bacillati</taxon>
        <taxon>Bacillota</taxon>
        <taxon>Bacilli</taxon>
        <taxon>Bacillales</taxon>
        <taxon>Bacillaceae</taxon>
        <taxon>Caldibacillus</taxon>
    </lineage>
</organism>
<dbReference type="EMBL" id="LQYT01000147">
    <property type="protein sequence ID" value="KYD07581.1"/>
    <property type="molecule type" value="Genomic_DNA"/>
</dbReference>
<comment type="caution">
    <text evidence="1">The sequence shown here is derived from an EMBL/GenBank/DDBJ whole genome shotgun (WGS) entry which is preliminary data.</text>
</comment>
<dbReference type="STRING" id="301148.B4135_4262"/>
<dbReference type="AlphaFoldDB" id="A0A150L5K3"/>
<proteinExistence type="predicted"/>
<sequence length="60" mass="6497">MSDFFRRKDGGRIPGAAMFSLAAFSEVLLERAGGNGLGVLSAIRCKCSGFPLSLYHREEC</sequence>
<name>A0A150L5K3_9BACI</name>
<dbReference type="Proteomes" id="UP000075683">
    <property type="component" value="Unassembled WGS sequence"/>
</dbReference>
<protein>
    <submittedName>
        <fullName evidence="1">Uncharacterized protein</fullName>
    </submittedName>
</protein>
<accession>A0A150L5K3</accession>
<evidence type="ECO:0000313" key="2">
    <source>
        <dbReference type="Proteomes" id="UP000075683"/>
    </source>
</evidence>
<gene>
    <name evidence="1" type="ORF">B4135_4262</name>
</gene>